<dbReference type="Proteomes" id="UP001303614">
    <property type="component" value="Unassembled WGS sequence"/>
</dbReference>
<dbReference type="OrthoDB" id="5986966at2"/>
<gene>
    <name evidence="2" type="ORF">A7D17_15845</name>
    <name evidence="1" type="ORF">VB146_05120</name>
</gene>
<dbReference type="InterPro" id="IPR052931">
    <property type="entry name" value="Prophage_regulatory_activator"/>
</dbReference>
<evidence type="ECO:0000313" key="3">
    <source>
        <dbReference type="Proteomes" id="UP000077659"/>
    </source>
</evidence>
<sequence>MSTTPTTTQRLLRLPDVLDRVGISKSTLYSRIRDKTFPQPLHLGTSSVWVESEVTDWINDQIALRDKAA</sequence>
<reference evidence="1 4" key="2">
    <citation type="submission" date="2023-12" db="EMBL/GenBank/DDBJ databases">
        <title>Genome sequencing of Xanthomonas floridensis.</title>
        <authorList>
            <person name="Greer S."/>
            <person name="Harrison J."/>
            <person name="Grant M."/>
            <person name="Vicente J."/>
            <person name="Studholme D."/>
        </authorList>
    </citation>
    <scope>NUCLEOTIDE SEQUENCE [LARGE SCALE GENOMIC DNA]</scope>
    <source>
        <strain evidence="1 4">WHRI 8848</strain>
    </source>
</reference>
<evidence type="ECO:0000313" key="1">
    <source>
        <dbReference type="EMBL" id="MEA5123258.1"/>
    </source>
</evidence>
<comment type="caution">
    <text evidence="2">The sequence shown here is derived from an EMBL/GenBank/DDBJ whole genome shotgun (WGS) entry which is preliminary data.</text>
</comment>
<name>A0A1A9MDJ7_9XANT</name>
<reference evidence="2 3" key="1">
    <citation type="submission" date="2016-05" db="EMBL/GenBank/DDBJ databases">
        <title>Pathogenic, phenotypic and molecular characterisation of Xanthomonas nasturtii sp. nov. and Xanthomonas floridensis sp. nov., new species of Xanthomonas associated with watercress production in Florida.</title>
        <authorList>
            <person name="Vicente J.G."/>
            <person name="Rothwell S."/>
            <person name="Holub E.B."/>
            <person name="Studholme D.J."/>
        </authorList>
    </citation>
    <scope>NUCLEOTIDE SEQUENCE [LARGE SCALE GENOMIC DNA]</scope>
    <source>
        <strain evidence="2 3">WHRI 8848</strain>
    </source>
</reference>
<evidence type="ECO:0000313" key="4">
    <source>
        <dbReference type="Proteomes" id="UP001303614"/>
    </source>
</evidence>
<accession>A0A1A9MDJ7</accession>
<dbReference type="EMBL" id="LXNG01000014">
    <property type="protein sequence ID" value="OAG67660.1"/>
    <property type="molecule type" value="Genomic_DNA"/>
</dbReference>
<keyword evidence="4" id="KW-1185">Reference proteome</keyword>
<dbReference type="PANTHER" id="PTHR36154:SF1">
    <property type="entry name" value="DNA-BINDING TRANSCRIPTIONAL ACTIVATOR ALPA"/>
    <property type="match status" value="1"/>
</dbReference>
<dbReference type="AlphaFoldDB" id="A0A1A9MDJ7"/>
<protein>
    <submittedName>
        <fullName evidence="1">AlpA family transcriptional regulator</fullName>
    </submittedName>
</protein>
<evidence type="ECO:0000313" key="2">
    <source>
        <dbReference type="EMBL" id="OAG67660.1"/>
    </source>
</evidence>
<dbReference type="Proteomes" id="UP000077659">
    <property type="component" value="Unassembled WGS sequence"/>
</dbReference>
<dbReference type="EMBL" id="JAYFSO010000005">
    <property type="protein sequence ID" value="MEA5123258.1"/>
    <property type="molecule type" value="Genomic_DNA"/>
</dbReference>
<dbReference type="Gene3D" id="1.10.238.160">
    <property type="match status" value="1"/>
</dbReference>
<dbReference type="Pfam" id="PF05930">
    <property type="entry name" value="Phage_AlpA"/>
    <property type="match status" value="1"/>
</dbReference>
<dbReference type="InterPro" id="IPR010260">
    <property type="entry name" value="AlpA"/>
</dbReference>
<dbReference type="RefSeq" id="WP_064508812.1">
    <property type="nucleotide sequence ID" value="NZ_JAYFSN010000017.1"/>
</dbReference>
<dbReference type="STRING" id="1843580.A7D17_15845"/>
<dbReference type="PANTHER" id="PTHR36154">
    <property type="entry name" value="DNA-BINDING TRANSCRIPTIONAL ACTIVATOR ALPA"/>
    <property type="match status" value="1"/>
</dbReference>
<proteinExistence type="predicted"/>
<organism evidence="2 3">
    <name type="scientific">Xanthomonas floridensis</name>
    <dbReference type="NCBI Taxonomy" id="1843580"/>
    <lineage>
        <taxon>Bacteria</taxon>
        <taxon>Pseudomonadati</taxon>
        <taxon>Pseudomonadota</taxon>
        <taxon>Gammaproteobacteria</taxon>
        <taxon>Lysobacterales</taxon>
        <taxon>Lysobacteraceae</taxon>
        <taxon>Xanthomonas</taxon>
    </lineage>
</organism>